<dbReference type="SUPFAM" id="SSF49899">
    <property type="entry name" value="Concanavalin A-like lectins/glucanases"/>
    <property type="match status" value="1"/>
</dbReference>
<dbReference type="InterPro" id="IPR043136">
    <property type="entry name" value="B30.2/SPRY_sf"/>
</dbReference>
<dbReference type="InterPro" id="IPR001870">
    <property type="entry name" value="B30.2/SPRY"/>
</dbReference>
<reference evidence="8" key="1">
    <citation type="submission" date="2021-01" db="UniProtKB">
        <authorList>
            <consortium name="EnsemblMetazoa"/>
        </authorList>
    </citation>
    <scope>IDENTIFICATION</scope>
</reference>
<dbReference type="AlphaFoldDB" id="A0A7M5X157"/>
<name>A0A7M5X157_9CNID</name>
<feature type="compositionally biased region" description="Low complexity" evidence="5">
    <location>
        <begin position="438"/>
        <end position="447"/>
    </location>
</feature>
<sequence>MATDQFLSSIFPADEDEGSLASSRTELNFSNLQTRIIKNIVAKSELNRKQVLEPEERAVADGRIGGETVLIDISSQCGTMNTGIERMELESQSNFSSVRANVCVCKGKWMYEVFLGSKGIMQLGWATVRCRFTNEEGVGDTADSYAYDGHRVRKWNMATGKYGEEWMAGDIIGCLIDMDEGTISYSRNGHLMGAAFKDIKRGSGHAYFPAVSLSYGEVIQMNFGATPFRYPVEGFRPLQDKPDVDLMKAEQLVASFNRLLPAPDRKPNIPEPLTAKQDSLTLLTVSHIFEQLGPMMMEPTCPYIVETYFLPMLLDSCNAEAPFDVQPGIKRILEMIWVCLEDFEIQPLMDSLIWALVKSYWHGPVNPDYIKQLKLLIVALSLMRHDQTCKLWMSGPLFNKFPFLLHIRPPDDKGIKSAFPQVWWEGIQDSPSQPPPTSTTVSTPDAPDSIEEATGAVEHDETSTPMMLVDEQRESYLNSCMLIKGRVTVLEGLQVEMCKILMQMDESNSKRDPRPTRIILSEKLRKILKDLHIASSSLQPVQACSGPVMTCFLHRLIKAFRYHWDLWAKETPGAVGVEDVYLPHNVFYEESVSYFDLARVGGILSHLKKTHRDDLKTARASPVSRLGNLSFLENTNTPSSSSSMSATSTENMALDKSLIEILDSIILMYNTSVHRQLSKVHGVTETMREHSKALNDTIKKINRCPPDRTDVLHELERAKAVFTKEATEVARHMGWVKSVIFSQEKQEDLHWLLRVVLRTIKKSYSAGKLYVFLPEFYIENGIYLFQALWNYFLPLTRNSSTEGFEETLSEMASFLATSLCDEKIVNPDVCDTIIQGVATFVCYPQTLNAIETINTNVKEQLMRCLMSAYDKRTWVHTTWILVRFWRGDGFGFRHATSPDLIPFGISDQAGTIRAFTQRPCPSKVYQQLMRALCLDQETLSNNFLNGVLNQLNWAFSEFVGILQEIQQATARLDGQLPETRQLRTCGICFDLTVGLLRVLEMVCSIVPEVFTDFSRPSAELTLTRLFQAVIQILNRVTASYKLFETLSRLHATDIERQDRYAVLAAVAGVLVTLLHRAPEQSKKKTVAKLLDEPSFQLESVAFLAGNPGTDINGAHSSTPMFSFEKFKEVSEDECKEIDALLQYLSEEHTLVKMKKQESIDAEAICTICYAWPQNVTFDPCGHSSCKPCITRHLMNSKDCFFCKEPVVKIKENNPPISDNDEDTTDQ</sequence>
<dbReference type="PROSITE" id="PS50089">
    <property type="entry name" value="ZF_RING_2"/>
    <property type="match status" value="1"/>
</dbReference>
<dbReference type="InterPro" id="IPR045129">
    <property type="entry name" value="RNF123/RKP/RSPRY1"/>
</dbReference>
<dbReference type="Pfam" id="PF13920">
    <property type="entry name" value="zf-C3HC4_3"/>
    <property type="match status" value="1"/>
</dbReference>
<keyword evidence="2 4" id="KW-0863">Zinc-finger</keyword>
<dbReference type="SMART" id="SM00449">
    <property type="entry name" value="SPRY"/>
    <property type="match status" value="1"/>
</dbReference>
<dbReference type="GO" id="GO:0004842">
    <property type="term" value="F:ubiquitin-protein transferase activity"/>
    <property type="evidence" value="ECO:0007669"/>
    <property type="project" value="InterPro"/>
</dbReference>
<feature type="domain" description="RING-type" evidence="6">
    <location>
        <begin position="1165"/>
        <end position="1203"/>
    </location>
</feature>
<dbReference type="Pfam" id="PF25576">
    <property type="entry name" value="TPR_RNF123"/>
    <property type="match status" value="1"/>
</dbReference>
<evidence type="ECO:0008006" key="10">
    <source>
        <dbReference type="Google" id="ProtNLM"/>
    </source>
</evidence>
<dbReference type="InterPro" id="IPR013083">
    <property type="entry name" value="Znf_RING/FYVE/PHD"/>
</dbReference>
<dbReference type="PANTHER" id="PTHR13363">
    <property type="entry name" value="RING FINGER AND SRY DOMAIN-CONTAINING"/>
    <property type="match status" value="1"/>
</dbReference>
<dbReference type="Gene3D" id="2.60.120.920">
    <property type="match status" value="1"/>
</dbReference>
<keyword evidence="9" id="KW-1185">Reference proteome</keyword>
<evidence type="ECO:0000256" key="3">
    <source>
        <dbReference type="ARBA" id="ARBA00022833"/>
    </source>
</evidence>
<dbReference type="InterPro" id="IPR001841">
    <property type="entry name" value="Znf_RING"/>
</dbReference>
<dbReference type="GeneID" id="136798625"/>
<dbReference type="GO" id="GO:0008270">
    <property type="term" value="F:zinc ion binding"/>
    <property type="evidence" value="ECO:0007669"/>
    <property type="project" value="UniProtKB-KW"/>
</dbReference>
<evidence type="ECO:0000259" key="6">
    <source>
        <dbReference type="PROSITE" id="PS50089"/>
    </source>
</evidence>
<dbReference type="Proteomes" id="UP000594262">
    <property type="component" value="Unplaced"/>
</dbReference>
<keyword evidence="3" id="KW-0862">Zinc</keyword>
<organism evidence="8 9">
    <name type="scientific">Clytia hemisphaerica</name>
    <dbReference type="NCBI Taxonomy" id="252671"/>
    <lineage>
        <taxon>Eukaryota</taxon>
        <taxon>Metazoa</taxon>
        <taxon>Cnidaria</taxon>
        <taxon>Hydrozoa</taxon>
        <taxon>Hydroidolina</taxon>
        <taxon>Leptothecata</taxon>
        <taxon>Obeliida</taxon>
        <taxon>Clytiidae</taxon>
        <taxon>Clytia</taxon>
    </lineage>
</organism>
<protein>
    <recommendedName>
        <fullName evidence="10">E3 ubiquitin-protein ligase RNF123</fullName>
    </recommendedName>
</protein>
<evidence type="ECO:0000256" key="2">
    <source>
        <dbReference type="ARBA" id="ARBA00022771"/>
    </source>
</evidence>
<evidence type="ECO:0000256" key="4">
    <source>
        <dbReference type="PROSITE-ProRule" id="PRU00175"/>
    </source>
</evidence>
<feature type="domain" description="B30.2/SPRY" evidence="7">
    <location>
        <begin position="38"/>
        <end position="228"/>
    </location>
</feature>
<dbReference type="RefSeq" id="XP_066911358.1">
    <property type="nucleotide sequence ID" value="XM_067055257.1"/>
</dbReference>
<dbReference type="PANTHER" id="PTHR13363:SF5">
    <property type="entry name" value="E3 UBIQUITIN-PROTEIN LIGASE RNF123"/>
    <property type="match status" value="1"/>
</dbReference>
<dbReference type="CDD" id="cd16541">
    <property type="entry name" value="RING-HC_RNF123"/>
    <property type="match status" value="1"/>
</dbReference>
<accession>A0A7M5X157</accession>
<dbReference type="OrthoDB" id="5954453at2759"/>
<evidence type="ECO:0000313" key="8">
    <source>
        <dbReference type="EnsemblMetazoa" id="CLYHEMP015555.1"/>
    </source>
</evidence>
<dbReference type="GO" id="GO:0005737">
    <property type="term" value="C:cytoplasm"/>
    <property type="evidence" value="ECO:0007669"/>
    <property type="project" value="TreeGrafter"/>
</dbReference>
<keyword evidence="1" id="KW-0479">Metal-binding</keyword>
<dbReference type="EnsemblMetazoa" id="CLYHEMT015555.1">
    <property type="protein sequence ID" value="CLYHEMP015555.1"/>
    <property type="gene ID" value="CLYHEMG015555"/>
</dbReference>
<dbReference type="PROSITE" id="PS50188">
    <property type="entry name" value="B302_SPRY"/>
    <property type="match status" value="1"/>
</dbReference>
<evidence type="ECO:0000256" key="5">
    <source>
        <dbReference type="SAM" id="MobiDB-lite"/>
    </source>
</evidence>
<dbReference type="InterPro" id="IPR003877">
    <property type="entry name" value="SPRY_dom"/>
</dbReference>
<dbReference type="Pfam" id="PF00622">
    <property type="entry name" value="SPRY"/>
    <property type="match status" value="1"/>
</dbReference>
<dbReference type="InterPro" id="IPR013320">
    <property type="entry name" value="ConA-like_dom_sf"/>
</dbReference>
<dbReference type="GO" id="GO:0051603">
    <property type="term" value="P:proteolysis involved in protein catabolic process"/>
    <property type="evidence" value="ECO:0007669"/>
    <property type="project" value="TreeGrafter"/>
</dbReference>
<feature type="region of interest" description="Disordered" evidence="5">
    <location>
        <begin position="428"/>
        <end position="449"/>
    </location>
</feature>
<dbReference type="Gene3D" id="3.30.40.10">
    <property type="entry name" value="Zinc/RING finger domain, C3HC4 (zinc finger)"/>
    <property type="match status" value="1"/>
</dbReference>
<dbReference type="InterPro" id="IPR057987">
    <property type="entry name" value="TPR_RNF123/RKP"/>
</dbReference>
<dbReference type="SUPFAM" id="SSF57850">
    <property type="entry name" value="RING/U-box"/>
    <property type="match status" value="1"/>
</dbReference>
<evidence type="ECO:0000313" key="9">
    <source>
        <dbReference type="Proteomes" id="UP000594262"/>
    </source>
</evidence>
<evidence type="ECO:0000259" key="7">
    <source>
        <dbReference type="PROSITE" id="PS50188"/>
    </source>
</evidence>
<dbReference type="SMART" id="SM00184">
    <property type="entry name" value="RING"/>
    <property type="match status" value="1"/>
</dbReference>
<evidence type="ECO:0000256" key="1">
    <source>
        <dbReference type="ARBA" id="ARBA00022723"/>
    </source>
</evidence>
<proteinExistence type="predicted"/>